<keyword evidence="8 13" id="KW-0547">Nucleotide-binding</keyword>
<protein>
    <recommendedName>
        <fullName evidence="4 13">Tetraacyldisaccharide 4'-kinase</fullName>
        <ecNumber evidence="3 13">2.7.1.130</ecNumber>
    </recommendedName>
    <alternativeName>
        <fullName evidence="12 13">Lipid A 4'-kinase</fullName>
    </alternativeName>
</protein>
<evidence type="ECO:0000313" key="15">
    <source>
        <dbReference type="EMBL" id="MVZ63177.1"/>
    </source>
</evidence>
<comment type="similarity">
    <text evidence="13">Belongs to the LpxK family.</text>
</comment>
<dbReference type="RefSeq" id="WP_160369900.1">
    <property type="nucleotide sequence ID" value="NZ_WSQA01000011.1"/>
</dbReference>
<keyword evidence="10 13" id="KW-0067">ATP-binding</keyword>
<reference evidence="15 16" key="1">
    <citation type="submission" date="2019-12" db="EMBL/GenBank/DDBJ databases">
        <authorList>
            <person name="Dong K."/>
        </authorList>
    </citation>
    <scope>NUCLEOTIDE SEQUENCE [LARGE SCALE GENOMIC DNA]</scope>
    <source>
        <strain evidence="15 16">JCM 31225</strain>
    </source>
</reference>
<dbReference type="GO" id="GO:0005524">
    <property type="term" value="F:ATP binding"/>
    <property type="evidence" value="ECO:0007669"/>
    <property type="project" value="UniProtKB-UniRule"/>
</dbReference>
<keyword evidence="14" id="KW-0472">Membrane</keyword>
<evidence type="ECO:0000256" key="10">
    <source>
        <dbReference type="ARBA" id="ARBA00022840"/>
    </source>
</evidence>
<dbReference type="GO" id="GO:0009245">
    <property type="term" value="P:lipid A biosynthetic process"/>
    <property type="evidence" value="ECO:0007669"/>
    <property type="project" value="UniProtKB-UniRule"/>
</dbReference>
<evidence type="ECO:0000256" key="13">
    <source>
        <dbReference type="HAMAP-Rule" id="MF_00409"/>
    </source>
</evidence>
<comment type="pathway">
    <text evidence="2 13">Glycolipid biosynthesis; lipid IV(A) biosynthesis; lipid IV(A) from (3R)-3-hydroxytetradecanoyl-[acyl-carrier-protein] and UDP-N-acetyl-alpha-D-glucosamine: step 6/6.</text>
</comment>
<name>A0A6N8L1J3_9SPHI</name>
<evidence type="ECO:0000256" key="6">
    <source>
        <dbReference type="ARBA" id="ARBA00022556"/>
    </source>
</evidence>
<organism evidence="15 16">
    <name type="scientific">Sphingobacterium humi</name>
    <dbReference type="NCBI Taxonomy" id="1796905"/>
    <lineage>
        <taxon>Bacteria</taxon>
        <taxon>Pseudomonadati</taxon>
        <taxon>Bacteroidota</taxon>
        <taxon>Sphingobacteriia</taxon>
        <taxon>Sphingobacteriales</taxon>
        <taxon>Sphingobacteriaceae</taxon>
        <taxon>Sphingobacterium</taxon>
    </lineage>
</organism>
<accession>A0A6N8L1J3</accession>
<dbReference type="EC" id="2.7.1.130" evidence="3 13"/>
<evidence type="ECO:0000256" key="12">
    <source>
        <dbReference type="ARBA" id="ARBA00029757"/>
    </source>
</evidence>
<keyword evidence="16" id="KW-1185">Reference proteome</keyword>
<keyword evidence="14" id="KW-0812">Transmembrane</keyword>
<dbReference type="SUPFAM" id="SSF52540">
    <property type="entry name" value="P-loop containing nucleoside triphosphate hydrolases"/>
    <property type="match status" value="1"/>
</dbReference>
<evidence type="ECO:0000256" key="8">
    <source>
        <dbReference type="ARBA" id="ARBA00022741"/>
    </source>
</evidence>
<dbReference type="InterPro" id="IPR003758">
    <property type="entry name" value="LpxK"/>
</dbReference>
<keyword evidence="5 13" id="KW-0444">Lipid biosynthesis</keyword>
<dbReference type="HAMAP" id="MF_00409">
    <property type="entry name" value="LpxK"/>
    <property type="match status" value="1"/>
</dbReference>
<dbReference type="InterPro" id="IPR027417">
    <property type="entry name" value="P-loop_NTPase"/>
</dbReference>
<dbReference type="Pfam" id="PF02606">
    <property type="entry name" value="LpxK"/>
    <property type="match status" value="1"/>
</dbReference>
<comment type="catalytic activity">
    <reaction evidence="13">
        <text>a lipid A disaccharide + ATP = a lipid IVA + ADP + H(+)</text>
        <dbReference type="Rhea" id="RHEA:67840"/>
        <dbReference type="ChEBI" id="CHEBI:15378"/>
        <dbReference type="ChEBI" id="CHEBI:30616"/>
        <dbReference type="ChEBI" id="CHEBI:176343"/>
        <dbReference type="ChEBI" id="CHEBI:176425"/>
        <dbReference type="ChEBI" id="CHEBI:456216"/>
        <dbReference type="EC" id="2.7.1.130"/>
    </reaction>
</comment>
<dbReference type="GO" id="GO:0009244">
    <property type="term" value="P:lipopolysaccharide core region biosynthetic process"/>
    <property type="evidence" value="ECO:0007669"/>
    <property type="project" value="TreeGrafter"/>
</dbReference>
<feature type="transmembrane region" description="Helical" evidence="14">
    <location>
        <begin position="6"/>
        <end position="23"/>
    </location>
</feature>
<evidence type="ECO:0000256" key="5">
    <source>
        <dbReference type="ARBA" id="ARBA00022516"/>
    </source>
</evidence>
<evidence type="ECO:0000256" key="1">
    <source>
        <dbReference type="ARBA" id="ARBA00002274"/>
    </source>
</evidence>
<evidence type="ECO:0000256" key="7">
    <source>
        <dbReference type="ARBA" id="ARBA00022679"/>
    </source>
</evidence>
<comment type="caution">
    <text evidence="15">The sequence shown here is derived from an EMBL/GenBank/DDBJ whole genome shotgun (WGS) entry which is preliminary data.</text>
</comment>
<dbReference type="PANTHER" id="PTHR42724">
    <property type="entry name" value="TETRAACYLDISACCHARIDE 4'-KINASE"/>
    <property type="match status" value="1"/>
</dbReference>
<dbReference type="UniPathway" id="UPA00359">
    <property type="reaction ID" value="UER00482"/>
</dbReference>
<evidence type="ECO:0000256" key="2">
    <source>
        <dbReference type="ARBA" id="ARBA00004870"/>
    </source>
</evidence>
<evidence type="ECO:0000256" key="3">
    <source>
        <dbReference type="ARBA" id="ARBA00012071"/>
    </source>
</evidence>
<keyword evidence="14" id="KW-1133">Transmembrane helix</keyword>
<evidence type="ECO:0000256" key="9">
    <source>
        <dbReference type="ARBA" id="ARBA00022777"/>
    </source>
</evidence>
<keyword evidence="11 13" id="KW-0443">Lipid metabolism</keyword>
<dbReference type="GO" id="GO:0005886">
    <property type="term" value="C:plasma membrane"/>
    <property type="evidence" value="ECO:0007669"/>
    <property type="project" value="TreeGrafter"/>
</dbReference>
<dbReference type="AlphaFoldDB" id="A0A6N8L1J3"/>
<comment type="caution">
    <text evidence="13">Lacks conserved residue(s) required for the propagation of feature annotation.</text>
</comment>
<dbReference type="GO" id="GO:0009029">
    <property type="term" value="F:lipid-A 4'-kinase activity"/>
    <property type="evidence" value="ECO:0007669"/>
    <property type="project" value="UniProtKB-UniRule"/>
</dbReference>
<keyword evidence="7 13" id="KW-0808">Transferase</keyword>
<dbReference type="PANTHER" id="PTHR42724:SF1">
    <property type="entry name" value="TETRAACYLDISACCHARIDE 4'-KINASE, MITOCHONDRIAL-RELATED"/>
    <property type="match status" value="1"/>
</dbReference>
<keyword evidence="9 13" id="KW-0418">Kinase</keyword>
<dbReference type="Proteomes" id="UP000435036">
    <property type="component" value="Unassembled WGS sequence"/>
</dbReference>
<evidence type="ECO:0000256" key="11">
    <source>
        <dbReference type="ARBA" id="ARBA00023098"/>
    </source>
</evidence>
<comment type="function">
    <text evidence="1 13">Transfers the gamma-phosphate of ATP to the 4'-position of a tetraacyldisaccharide 1-phosphate intermediate (termed DS-1-P) to form tetraacyldisaccharide 1,4'-bis-phosphate (lipid IVA).</text>
</comment>
<dbReference type="OrthoDB" id="9766423at2"/>
<evidence type="ECO:0000256" key="14">
    <source>
        <dbReference type="SAM" id="Phobius"/>
    </source>
</evidence>
<dbReference type="EMBL" id="WSQA01000011">
    <property type="protein sequence ID" value="MVZ63177.1"/>
    <property type="molecule type" value="Genomic_DNA"/>
</dbReference>
<evidence type="ECO:0000256" key="4">
    <source>
        <dbReference type="ARBA" id="ARBA00016436"/>
    </source>
</evidence>
<evidence type="ECO:0000313" key="16">
    <source>
        <dbReference type="Proteomes" id="UP000435036"/>
    </source>
</evidence>
<proteinExistence type="inferred from homology"/>
<keyword evidence="6 13" id="KW-0441">Lipid A biosynthesis</keyword>
<sequence length="340" mass="38416">MAIVRWLLLPFTILYSLIIWLRNKLYDLGIFSSQQFKVNSIVIGNLAIGGAGKSPLVQYLIQHFKGQYKLATLSRGYGRKTKGFRLVNLSDTATEVGDEPLQFKKNYPDITVAVDENRAEGIQMLQKEHQLILLDDAFQHRKITPTCAILLFDYPSLLSPILLLPTGNFRDTFDQTKRADIILITKCPDHIPAADRETIIKKLRKQQPSAGIYFSSIQYLGPIAIQGLQEAPQLRNFHILLLTGIANPKPLYAFLSSEKLNYQKLTFPDHHNFSQQDYQKIAAAYAAIPAANKLILCTEKDAQRLDLSQLSGIPIAYIPIASKIENEAAFLENIQRFLPY</sequence>
<dbReference type="NCBIfam" id="TIGR00682">
    <property type="entry name" value="lpxK"/>
    <property type="match status" value="1"/>
</dbReference>
<gene>
    <name evidence="13 15" type="primary">lpxK</name>
    <name evidence="15" type="ORF">GQF63_14170</name>
</gene>